<dbReference type="RefSeq" id="WP_181353124.1">
    <property type="nucleotide sequence ID" value="NZ_PVTZ01000044.1"/>
</dbReference>
<comment type="caution">
    <text evidence="1">The sequence shown here is derived from an EMBL/GenBank/DDBJ whole genome shotgun (WGS) entry which is preliminary data.</text>
</comment>
<evidence type="ECO:0000313" key="1">
    <source>
        <dbReference type="EMBL" id="PRZ11415.1"/>
    </source>
</evidence>
<name>A0ABX5ELD7_9BACL</name>
<keyword evidence="2" id="KW-1185">Reference proteome</keyword>
<accession>A0ABX5ELD7</accession>
<dbReference type="Proteomes" id="UP000238836">
    <property type="component" value="Unassembled WGS sequence"/>
</dbReference>
<protein>
    <submittedName>
        <fullName evidence="1">Uncharacterized protein</fullName>
    </submittedName>
</protein>
<dbReference type="EMBL" id="PVTZ01000044">
    <property type="protein sequence ID" value="PRZ11415.1"/>
    <property type="molecule type" value="Genomic_DNA"/>
</dbReference>
<proteinExistence type="predicted"/>
<organism evidence="1 2">
    <name type="scientific">Laceyella sediminis</name>
    <dbReference type="NCBI Taxonomy" id="573074"/>
    <lineage>
        <taxon>Bacteria</taxon>
        <taxon>Bacillati</taxon>
        <taxon>Bacillota</taxon>
        <taxon>Bacilli</taxon>
        <taxon>Bacillales</taxon>
        <taxon>Thermoactinomycetaceae</taxon>
        <taxon>Laceyella</taxon>
    </lineage>
</organism>
<reference evidence="1 2" key="1">
    <citation type="submission" date="2018-03" db="EMBL/GenBank/DDBJ databases">
        <title>Genomic Encyclopedia of Archaeal and Bacterial Type Strains, Phase II (KMG-II): from individual species to whole genera.</title>
        <authorList>
            <person name="Goeker M."/>
        </authorList>
    </citation>
    <scope>NUCLEOTIDE SEQUENCE [LARGE SCALE GENOMIC DNA]</scope>
    <source>
        <strain evidence="1 2">RHA1</strain>
    </source>
</reference>
<gene>
    <name evidence="1" type="ORF">CLV36_1442</name>
</gene>
<feature type="non-terminal residue" evidence="1">
    <location>
        <position position="1"/>
    </location>
</feature>
<evidence type="ECO:0000313" key="2">
    <source>
        <dbReference type="Proteomes" id="UP000238836"/>
    </source>
</evidence>
<sequence>YEITTLNNQLDRILSVLEIPFDRYQVEKKFEEAWESEDRFTNLVISHPEDENIFLLYHIDFNTPDYDCLIIRGKKENKKQIQKVFVEEWMCTSGPKYPPGFDIDEYFSDMIEKIVSLIGAMIKENNLDLHWFRINEEN</sequence>